<protein>
    <submittedName>
        <fullName evidence="1">Unannotated protein</fullName>
    </submittedName>
</protein>
<gene>
    <name evidence="1" type="ORF">UFOPK2243_01128</name>
</gene>
<evidence type="ECO:0000313" key="1">
    <source>
        <dbReference type="EMBL" id="CAB4661092.1"/>
    </source>
</evidence>
<accession>A0A6J6LHB3</accession>
<name>A0A6J6LHB3_9ZZZZ</name>
<sequence>MPAGTWCSNPISGVPGSAGGGYCGLTTGVAFLSVDGLMENDGKKIARDFTKTPDRLFISFGFVHELIHAMQGEAASQYAQSKGFYNPYWLNEGGANFGAMMSQAYIYKVPFSQIRVYIATYSSCVLSQKPTLLKDFIRNVGQPNVCGPYYDGYLWTEFFVASTGDFGSLIDLAKQNEKVGSELTYDPNKPDEFEEKKLALSMRNGYGIDFNTFTANAQAYSDSTTLQLRQWLSANNPIYPRIP</sequence>
<reference evidence="1" key="1">
    <citation type="submission" date="2020-05" db="EMBL/GenBank/DDBJ databases">
        <authorList>
            <person name="Chiriac C."/>
            <person name="Salcher M."/>
            <person name="Ghai R."/>
            <person name="Kavagutti S V."/>
        </authorList>
    </citation>
    <scope>NUCLEOTIDE SEQUENCE</scope>
</reference>
<proteinExistence type="predicted"/>
<dbReference type="AlphaFoldDB" id="A0A6J6LHB3"/>
<dbReference type="EMBL" id="CAEZWL010000054">
    <property type="protein sequence ID" value="CAB4661092.1"/>
    <property type="molecule type" value="Genomic_DNA"/>
</dbReference>
<organism evidence="1">
    <name type="scientific">freshwater metagenome</name>
    <dbReference type="NCBI Taxonomy" id="449393"/>
    <lineage>
        <taxon>unclassified sequences</taxon>
        <taxon>metagenomes</taxon>
        <taxon>ecological metagenomes</taxon>
    </lineage>
</organism>